<feature type="transmembrane region" description="Helical" evidence="5">
    <location>
        <begin position="429"/>
        <end position="448"/>
    </location>
</feature>
<feature type="transmembrane region" description="Helical" evidence="5">
    <location>
        <begin position="319"/>
        <end position="350"/>
    </location>
</feature>
<dbReference type="PANTHER" id="PTHR47704">
    <property type="entry name" value="POTASSIUM TRANSPORTER KIMA"/>
    <property type="match status" value="1"/>
</dbReference>
<comment type="caution">
    <text evidence="6">The sequence shown here is derived from an EMBL/GenBank/DDBJ whole genome shotgun (WGS) entry which is preliminary data.</text>
</comment>
<protein>
    <submittedName>
        <fullName evidence="6">APC family permease</fullName>
    </submittedName>
</protein>
<dbReference type="Proteomes" id="UP001596058">
    <property type="component" value="Unassembled WGS sequence"/>
</dbReference>
<evidence type="ECO:0000313" key="7">
    <source>
        <dbReference type="Proteomes" id="UP001596058"/>
    </source>
</evidence>
<accession>A0ABW1CCX8</accession>
<feature type="transmembrane region" description="Helical" evidence="5">
    <location>
        <begin position="164"/>
        <end position="186"/>
    </location>
</feature>
<evidence type="ECO:0000256" key="5">
    <source>
        <dbReference type="SAM" id="Phobius"/>
    </source>
</evidence>
<feature type="transmembrane region" description="Helical" evidence="5">
    <location>
        <begin position="371"/>
        <end position="389"/>
    </location>
</feature>
<keyword evidence="3 5" id="KW-1133">Transmembrane helix</keyword>
<feature type="transmembrane region" description="Helical" evidence="5">
    <location>
        <begin position="65"/>
        <end position="86"/>
    </location>
</feature>
<dbReference type="Gene3D" id="1.20.1740.10">
    <property type="entry name" value="Amino acid/polyamine transporter I"/>
    <property type="match status" value="1"/>
</dbReference>
<keyword evidence="2 5" id="KW-0812">Transmembrane</keyword>
<keyword evidence="7" id="KW-1185">Reference proteome</keyword>
<sequence length="632" mass="66455">MRTADPDRHRDRPGLRADRAVATAPSLLSGQRGPRIPLRHGEGAKHHLTSLQGLVALSLDALSSVAYGPEAIALVLVAAGSAAVGYTLPVTLAIAGLLILLVTSYCQVIAAYPDGGGSYAVAKQNLGPKVSLLAAAALIVDYVLTVAVSLAAGAASLASAFPALGSHLLGTCLVGLAVLTALNLYGIADSARVLALPTLLFIVSIFGVIVVGLARAHPAAVVGTAMPLPGYEALSVLLILKAFSSGCSALTGVEAIANGVPMFREPRVRRAQRTELMLGGLLGTMLVGMALLIRRDDVTPRADVTILAQLTAGAYGTGWLYYAANIIVTLALGLAANTSFGGLPVLMSLLAKDHRLPHLFSLRSERPVHRYGVVAVAVLAAVLLIAVDAQTHRLIPLFAIGVFTGFTISQTGLVRHWMRLRPEKWAGKALLNGVGAVATTVAALVLLTTKFTEGAWVVLVAVPLLMLLFTWVEGYYTKVGIALGFGQPQPAPHRPDPASRLVIVPLSPASAISTISERAISTALAFGGEIVAVVVSDAPGELDGLRAGWDRWNPGARLQVLDSPSHTVVGPIVEYVRRQEADGRWIAVVIPRIEPPHPRYRLLHTQRDLLLAAALRDHTDAVVCFLPFRIPD</sequence>
<dbReference type="InterPro" id="IPR002293">
    <property type="entry name" value="AA/rel_permease1"/>
</dbReference>
<keyword evidence="4 5" id="KW-0472">Membrane</keyword>
<dbReference type="PANTHER" id="PTHR47704:SF1">
    <property type="entry name" value="POTASSIUM TRANSPORTER KIMA"/>
    <property type="match status" value="1"/>
</dbReference>
<evidence type="ECO:0000256" key="2">
    <source>
        <dbReference type="ARBA" id="ARBA00022692"/>
    </source>
</evidence>
<evidence type="ECO:0000256" key="4">
    <source>
        <dbReference type="ARBA" id="ARBA00023136"/>
    </source>
</evidence>
<proteinExistence type="predicted"/>
<organism evidence="6 7">
    <name type="scientific">Nonomuraea insulae</name>
    <dbReference type="NCBI Taxonomy" id="1616787"/>
    <lineage>
        <taxon>Bacteria</taxon>
        <taxon>Bacillati</taxon>
        <taxon>Actinomycetota</taxon>
        <taxon>Actinomycetes</taxon>
        <taxon>Streptosporangiales</taxon>
        <taxon>Streptosporangiaceae</taxon>
        <taxon>Nonomuraea</taxon>
    </lineage>
</organism>
<evidence type="ECO:0000313" key="6">
    <source>
        <dbReference type="EMBL" id="MFC5822581.1"/>
    </source>
</evidence>
<comment type="subcellular location">
    <subcellularLocation>
        <location evidence="1">Membrane</location>
        <topology evidence="1">Multi-pass membrane protein</topology>
    </subcellularLocation>
</comment>
<dbReference type="RefSeq" id="WP_379512131.1">
    <property type="nucleotide sequence ID" value="NZ_JBHSPA010000004.1"/>
</dbReference>
<feature type="transmembrane region" description="Helical" evidence="5">
    <location>
        <begin position="454"/>
        <end position="472"/>
    </location>
</feature>
<gene>
    <name evidence="6" type="ORF">ACFPZ3_01820</name>
</gene>
<name>A0ABW1CCX8_9ACTN</name>
<feature type="transmembrane region" description="Helical" evidence="5">
    <location>
        <begin position="395"/>
        <end position="417"/>
    </location>
</feature>
<dbReference type="InterPro" id="IPR053153">
    <property type="entry name" value="APC_K+_Transporter"/>
</dbReference>
<feature type="transmembrane region" description="Helical" evidence="5">
    <location>
        <begin position="193"/>
        <end position="214"/>
    </location>
</feature>
<dbReference type="Pfam" id="PF13520">
    <property type="entry name" value="AA_permease_2"/>
    <property type="match status" value="1"/>
</dbReference>
<dbReference type="EMBL" id="JBHSPA010000004">
    <property type="protein sequence ID" value="MFC5822581.1"/>
    <property type="molecule type" value="Genomic_DNA"/>
</dbReference>
<evidence type="ECO:0000256" key="3">
    <source>
        <dbReference type="ARBA" id="ARBA00022989"/>
    </source>
</evidence>
<reference evidence="7" key="1">
    <citation type="journal article" date="2019" name="Int. J. Syst. Evol. Microbiol.">
        <title>The Global Catalogue of Microorganisms (GCM) 10K type strain sequencing project: providing services to taxonomists for standard genome sequencing and annotation.</title>
        <authorList>
            <consortium name="The Broad Institute Genomics Platform"/>
            <consortium name="The Broad Institute Genome Sequencing Center for Infectious Disease"/>
            <person name="Wu L."/>
            <person name="Ma J."/>
        </authorList>
    </citation>
    <scope>NUCLEOTIDE SEQUENCE [LARGE SCALE GENOMIC DNA]</scope>
    <source>
        <strain evidence="7">CCUG 53903</strain>
    </source>
</reference>
<feature type="transmembrane region" description="Helical" evidence="5">
    <location>
        <begin position="276"/>
        <end position="293"/>
    </location>
</feature>
<feature type="transmembrane region" description="Helical" evidence="5">
    <location>
        <begin position="92"/>
        <end position="112"/>
    </location>
</feature>
<feature type="transmembrane region" description="Helical" evidence="5">
    <location>
        <begin position="234"/>
        <end position="256"/>
    </location>
</feature>
<feature type="transmembrane region" description="Helical" evidence="5">
    <location>
        <begin position="132"/>
        <end position="158"/>
    </location>
</feature>
<evidence type="ECO:0000256" key="1">
    <source>
        <dbReference type="ARBA" id="ARBA00004141"/>
    </source>
</evidence>